<comment type="caution">
    <text evidence="1">The sequence shown here is derived from an EMBL/GenBank/DDBJ whole genome shotgun (WGS) entry which is preliminary data.</text>
</comment>
<keyword evidence="2" id="KW-1185">Reference proteome</keyword>
<gene>
    <name evidence="1" type="ORF">D0Z00_003383</name>
</gene>
<accession>A0ACB6V1F8</accession>
<evidence type="ECO:0000313" key="1">
    <source>
        <dbReference type="EMBL" id="KAF5094810.1"/>
    </source>
</evidence>
<organism evidence="1 2">
    <name type="scientific">Geotrichum galactomycetum</name>
    <dbReference type="NCBI Taxonomy" id="27317"/>
    <lineage>
        <taxon>Eukaryota</taxon>
        <taxon>Fungi</taxon>
        <taxon>Dikarya</taxon>
        <taxon>Ascomycota</taxon>
        <taxon>Saccharomycotina</taxon>
        <taxon>Dipodascomycetes</taxon>
        <taxon>Dipodascales</taxon>
        <taxon>Dipodascaceae</taxon>
        <taxon>Geotrichum</taxon>
    </lineage>
</organism>
<proteinExistence type="predicted"/>
<reference evidence="1 2" key="1">
    <citation type="journal article" date="2020" name="Front. Microbiol.">
        <title>Phenotypic and Genetic Characterization of the Cheese Ripening Yeast Geotrichum candidum.</title>
        <authorList>
            <person name="Perkins V."/>
            <person name="Vignola S."/>
            <person name="Lessard M.H."/>
            <person name="Plante P.L."/>
            <person name="Corbeil J."/>
            <person name="Dugat-Bony E."/>
            <person name="Frenette M."/>
            <person name="Labrie S."/>
        </authorList>
    </citation>
    <scope>NUCLEOTIDE SEQUENCE [LARGE SCALE GENOMIC DNA]</scope>
    <source>
        <strain evidence="1 2">LMA-1147</strain>
    </source>
</reference>
<dbReference type="EMBL" id="QVQA01000147">
    <property type="protein sequence ID" value="KAF5094810.1"/>
    <property type="molecule type" value="Genomic_DNA"/>
</dbReference>
<protein>
    <submittedName>
        <fullName evidence="1">Uncharacterized protein</fullName>
    </submittedName>
</protein>
<name>A0ACB6V1F8_9ASCO</name>
<evidence type="ECO:0000313" key="2">
    <source>
        <dbReference type="Proteomes" id="UP000744676"/>
    </source>
</evidence>
<sequence>MMIKQLAAKRAYASQAGAKDLAHSFAKTLALPKTDFPNRSGSPEVIEKLTARVSDDLYSWQTGSDSLKGVSVFHDGPPFANASLHLGHALNKITKDIINRFNLLQGKRINYRPGWDCHGLPIEFKALQILSEKAKKDVTTVLSPTEIRTIAKNHALEAIEDQKKSFRRYAVMGDWEGFYATIQTDYEVRQLQIFKDMIHKGFITRKNKPVYWGTQTRTALAEAELEYNDTHRSISATVKFPVKTIGESLKTVLAEKVPEVSEANLSVLIWTTTPWTLASNKAVAVNVDMNYTLLHSTEHGYLVVASDLAEKVKAEDWTILDVQFSGADLLSTTYYNPIKTAEHHHPILPATYVTSTVGTGLVHTAPGHGFDDYLLCKSYNIDTYSPVDSEGKYTSDLPDGCTELEGLYVLGAGQKKILEILQEKRILLNSNPRFRHKYPYDWRSKKPIIIRATPQWFADIDKIKKHAVESLKDVEFYPPQGRTRLEAFTESRSEWCISRQRVWGVPIPAIYHKGTQEPLTDIETMDFIIGKISELGTDAWFVEEENVERWLPEKYKGQGTEYFKGKDTMDVWFDSGTSWTMIDKRPNEPHLADYYLEGSDQHRGWFQSSLLTKIAASKEGEYTAPFKTVITHGFTLDDKGKKMSKSLGNTISPDAVIEGKKGQWPALGVDGLRLWVASSDYTKDVSVGSKSLKNVAENLKKLRITLRFLLGSLNDFDASKFSFQPEKMHTIDLIALHQLKKMTEVVKEQYASYGFNRVVQTINYHTNSHLSAFYFDIIKDRLYAAPANSDARRSVQFVLSEILRVYLSILSPITPLLTQEAWDYAHFSKITDSPFKQGWAQLPAEYENAVLEKELPLLESLISTVKQAMEKGRIEKKITSSLTCEVRLQIKEESEVYKTIIANDKYSSYLAEFFICSQVSVNKAPAEGEVLEWKYESTGLDGAVVAEAVPTQHHKCPRCWQYTSVVEDSLCGRCEEALH</sequence>
<dbReference type="Proteomes" id="UP000744676">
    <property type="component" value="Unassembled WGS sequence"/>
</dbReference>